<reference evidence="5 6" key="1">
    <citation type="submission" date="2017-05" db="EMBL/GenBank/DDBJ databases">
        <title>Vagococcus spp. assemblies.</title>
        <authorList>
            <person name="Gulvik C.A."/>
        </authorList>
    </citation>
    <scope>NUCLEOTIDE SEQUENCE [LARGE SCALE GENOMIC DNA]</scope>
    <source>
        <strain evidence="5 6">SS1995</strain>
    </source>
</reference>
<keyword evidence="2" id="KW-0067">ATP-binding</keyword>
<feature type="coiled-coil region" evidence="3">
    <location>
        <begin position="270"/>
        <end position="300"/>
    </location>
</feature>
<dbReference type="CDD" id="cd03221">
    <property type="entry name" value="ABCF_EF-3"/>
    <property type="match status" value="2"/>
</dbReference>
<accession>A0A429ZY00</accession>
<dbReference type="NCBIfam" id="NF000355">
    <property type="entry name" value="ribo_prot_ABC_F"/>
    <property type="match status" value="1"/>
</dbReference>
<dbReference type="GO" id="GO:0005524">
    <property type="term" value="F:ATP binding"/>
    <property type="evidence" value="ECO:0007669"/>
    <property type="project" value="UniProtKB-KW"/>
</dbReference>
<evidence type="ECO:0000256" key="1">
    <source>
        <dbReference type="ARBA" id="ARBA00022741"/>
    </source>
</evidence>
<dbReference type="GO" id="GO:0016887">
    <property type="term" value="F:ATP hydrolysis activity"/>
    <property type="evidence" value="ECO:0007669"/>
    <property type="project" value="InterPro"/>
</dbReference>
<dbReference type="PROSITE" id="PS50893">
    <property type="entry name" value="ABC_TRANSPORTER_2"/>
    <property type="match status" value="2"/>
</dbReference>
<evidence type="ECO:0000256" key="2">
    <source>
        <dbReference type="ARBA" id="ARBA00022840"/>
    </source>
</evidence>
<comment type="caution">
    <text evidence="5">The sequence shown here is derived from an EMBL/GenBank/DDBJ whole genome shotgun (WGS) entry which is preliminary data.</text>
</comment>
<keyword evidence="1" id="KW-0547">Nucleotide-binding</keyword>
<dbReference type="EMBL" id="NGJS01000008">
    <property type="protein sequence ID" value="RST98781.1"/>
    <property type="molecule type" value="Genomic_DNA"/>
</dbReference>
<sequence length="496" mass="56907">MSKIAITNLTFEYDGAADLLFDDVNLTIDASWKLGLIGRNGRGKTTFFKLLQNKLEFNGNIQHQLPFSYFPITIENKQQMTYDILSEHTTAELWEVERELNLLEAKSDILWRPFSTLSGGEQTKCLLALLFADSTTFPLIDEPTNHLDAIGRQQVAEYLKNKKQGFIVTSHDRKFVDQVTDHILSLDKSKIVLYQGNYSTYLDQKELEDQTELHRNEQLKKEVSRLKQTAAKKAEWSQSREGDKYGKSTVKNSGSVYDTGFIGARAARAMKKSKNLLNRMDQQISEKEELLKNIEDVNALTMNYQPDYHDTLLTVENLQLFYDDIPLFNPVSFTVKKGDRIAITGPNGVGKSSLLQAILSDFLGTISGKITYPKNHIWSLIKQQYNNHGPIDQFCKNNHLSYEDMLNNLKKLGIERQLFTNPIEHLSMGQQKKVELAQSLITPAQLYLWDEPLNYLDLFNHNQLEEVISRTKPTLIFVDHDKDFIDKISTKIIELT</sequence>
<protein>
    <submittedName>
        <fullName evidence="5">ABC-F type ribosomal protection protein</fullName>
    </submittedName>
</protein>
<dbReference type="PANTHER" id="PTHR42855">
    <property type="entry name" value="ABC TRANSPORTER ATP-BINDING SUBUNIT"/>
    <property type="match status" value="1"/>
</dbReference>
<organism evidence="5 6">
    <name type="scientific">Vagococcus vulneris</name>
    <dbReference type="NCBI Taxonomy" id="1977869"/>
    <lineage>
        <taxon>Bacteria</taxon>
        <taxon>Bacillati</taxon>
        <taxon>Bacillota</taxon>
        <taxon>Bacilli</taxon>
        <taxon>Lactobacillales</taxon>
        <taxon>Enterococcaceae</taxon>
        <taxon>Vagococcus</taxon>
    </lineage>
</organism>
<feature type="domain" description="ABC transporter" evidence="4">
    <location>
        <begin position="313"/>
        <end position="495"/>
    </location>
</feature>
<keyword evidence="3" id="KW-0175">Coiled coil</keyword>
<dbReference type="RefSeq" id="WP_125984037.1">
    <property type="nucleotide sequence ID" value="NZ_NGJS01000008.1"/>
</dbReference>
<dbReference type="InterPro" id="IPR003439">
    <property type="entry name" value="ABC_transporter-like_ATP-bd"/>
</dbReference>
<dbReference type="OrthoDB" id="9762369at2"/>
<evidence type="ECO:0000259" key="4">
    <source>
        <dbReference type="PROSITE" id="PS50893"/>
    </source>
</evidence>
<dbReference type="Pfam" id="PF00005">
    <property type="entry name" value="ABC_tran"/>
    <property type="match status" value="2"/>
</dbReference>
<dbReference type="PANTHER" id="PTHR42855:SF2">
    <property type="entry name" value="DRUG RESISTANCE ABC TRANSPORTER,ATP-BINDING PROTEIN"/>
    <property type="match status" value="1"/>
</dbReference>
<dbReference type="Gene3D" id="3.40.50.300">
    <property type="entry name" value="P-loop containing nucleotide triphosphate hydrolases"/>
    <property type="match status" value="2"/>
</dbReference>
<dbReference type="SMART" id="SM00382">
    <property type="entry name" value="AAA"/>
    <property type="match status" value="2"/>
</dbReference>
<name>A0A429ZY00_9ENTE</name>
<evidence type="ECO:0000313" key="6">
    <source>
        <dbReference type="Proteomes" id="UP000287857"/>
    </source>
</evidence>
<dbReference type="Proteomes" id="UP000287857">
    <property type="component" value="Unassembled WGS sequence"/>
</dbReference>
<keyword evidence="6" id="KW-1185">Reference proteome</keyword>
<dbReference type="InterPro" id="IPR051309">
    <property type="entry name" value="ABCF_ATPase"/>
</dbReference>
<evidence type="ECO:0000313" key="5">
    <source>
        <dbReference type="EMBL" id="RST98781.1"/>
    </source>
</evidence>
<dbReference type="InterPro" id="IPR003593">
    <property type="entry name" value="AAA+_ATPase"/>
</dbReference>
<evidence type="ECO:0000256" key="3">
    <source>
        <dbReference type="SAM" id="Coils"/>
    </source>
</evidence>
<dbReference type="AlphaFoldDB" id="A0A429ZY00"/>
<dbReference type="SUPFAM" id="SSF52540">
    <property type="entry name" value="P-loop containing nucleoside triphosphate hydrolases"/>
    <property type="match status" value="2"/>
</dbReference>
<gene>
    <name evidence="5" type="ORF">CBF37_06965</name>
</gene>
<feature type="domain" description="ABC transporter" evidence="4">
    <location>
        <begin position="4"/>
        <end position="213"/>
    </location>
</feature>
<dbReference type="InterPro" id="IPR027417">
    <property type="entry name" value="P-loop_NTPase"/>
</dbReference>
<proteinExistence type="predicted"/>